<evidence type="ECO:0000259" key="2">
    <source>
        <dbReference type="PROSITE" id="PS50848"/>
    </source>
</evidence>
<dbReference type="Pfam" id="PF01852">
    <property type="entry name" value="START"/>
    <property type="match status" value="1"/>
</dbReference>
<accession>A0A9N9NW01</accession>
<dbReference type="PANTHER" id="PTHR19308">
    <property type="entry name" value="PHOSPHATIDYLCHOLINE TRANSFER PROTEIN"/>
    <property type="match status" value="1"/>
</dbReference>
<name>A0A9N9NW01_9GLOM</name>
<dbReference type="CDD" id="cd00177">
    <property type="entry name" value="START"/>
    <property type="match status" value="1"/>
</dbReference>
<gene>
    <name evidence="3" type="ORF">CPELLU_LOCUS15766</name>
</gene>
<evidence type="ECO:0000313" key="4">
    <source>
        <dbReference type="Proteomes" id="UP000789759"/>
    </source>
</evidence>
<feature type="domain" description="START" evidence="2">
    <location>
        <begin position="346"/>
        <end position="528"/>
    </location>
</feature>
<feature type="non-terminal residue" evidence="3">
    <location>
        <position position="762"/>
    </location>
</feature>
<evidence type="ECO:0000256" key="1">
    <source>
        <dbReference type="SAM" id="MobiDB-lite"/>
    </source>
</evidence>
<reference evidence="3" key="1">
    <citation type="submission" date="2021-06" db="EMBL/GenBank/DDBJ databases">
        <authorList>
            <person name="Kallberg Y."/>
            <person name="Tangrot J."/>
            <person name="Rosling A."/>
        </authorList>
    </citation>
    <scope>NUCLEOTIDE SEQUENCE</scope>
    <source>
        <strain evidence="3">FL966</strain>
    </source>
</reference>
<proteinExistence type="predicted"/>
<evidence type="ECO:0000313" key="3">
    <source>
        <dbReference type="EMBL" id="CAG8769153.1"/>
    </source>
</evidence>
<dbReference type="InterPro" id="IPR023393">
    <property type="entry name" value="START-like_dom_sf"/>
</dbReference>
<dbReference type="PANTHER" id="PTHR19308:SF14">
    <property type="entry name" value="START DOMAIN-CONTAINING PROTEIN"/>
    <property type="match status" value="1"/>
</dbReference>
<dbReference type="SMART" id="SM00234">
    <property type="entry name" value="START"/>
    <property type="match status" value="1"/>
</dbReference>
<comment type="caution">
    <text evidence="3">The sequence shown here is derived from an EMBL/GenBank/DDBJ whole genome shotgun (WGS) entry which is preliminary data.</text>
</comment>
<feature type="region of interest" description="Disordered" evidence="1">
    <location>
        <begin position="246"/>
        <end position="296"/>
    </location>
</feature>
<dbReference type="OrthoDB" id="196858at2759"/>
<dbReference type="PROSITE" id="PS50848">
    <property type="entry name" value="START"/>
    <property type="match status" value="2"/>
</dbReference>
<sequence length="762" mass="86285">FNDNNIIFVIMELDGESHKRLSSMSNRSIGKYHENGIRQIDPLKMTSLYHIKKAKHALSTLKTVVNEPDWRKIFEHNSGVVVCMKQDTSKNEIIPLIKGELNIQGFTPTEIFSVIQSRDIWDDWYEGGCIIERLSESINLTYTVMKRPFKSRDLSVVENFECSKNGTIYYASTSVDTLKTPSFGVGNREKLKLGGWILKSISNSPLCTKVVYVIQMKGWTPVDMFKIHLSKRPLVINTIKKYLQNKNNNFTPPPRSSSLQNSKQESNFNGNDVAKNRHRSRPSSLGDIKEQEEENMEQTIADFPIPPERNIPSEPSFEKPIVSKHGSQDLSELIKGPGKPHDYYNAAQKALELLKLLADNWDGWGLYAESKGVKIYQKDNGKPMPYLRGDATIYGGFHPADILSYINNLDARKLWDDRYEDGSIIERYSLDGVIIKMSMKGTFPFSGRDFIIIGITERDPVTGTIWVASTSIVDPRVPENKKYVRGNLIVAGWVLRPNFDGEKIVSVDITYIVDIDLKITSIPQSILNMMSTQTPLCIAKINDSLQKIGFPPYILRASGLIKNTAFNIKTFQYDATISIDGGTIIELRMSKKMYPNGFDISVQLENANVESLNDGEVVRITVPNGTETLHINVKKNTKGTQNTFRGKKFATSEEIDPISKSSKRPKSHRKDDTNKNTASQTNDESVASNNKNQKNIVVKLPKVNHDKVIPKRTDHKWYNVYIPPPPRHSQEGLGFNTKELTIIFVLMLFAYYSGKLSISWNN</sequence>
<feature type="domain" description="START" evidence="2">
    <location>
        <begin position="66"/>
        <end position="215"/>
    </location>
</feature>
<dbReference type="Proteomes" id="UP000789759">
    <property type="component" value="Unassembled WGS sequence"/>
</dbReference>
<dbReference type="EMBL" id="CAJVQA010021477">
    <property type="protein sequence ID" value="CAG8769153.1"/>
    <property type="molecule type" value="Genomic_DNA"/>
</dbReference>
<dbReference type="AlphaFoldDB" id="A0A9N9NW01"/>
<feature type="compositionally biased region" description="Polar residues" evidence="1">
    <location>
        <begin position="246"/>
        <end position="270"/>
    </location>
</feature>
<dbReference type="GO" id="GO:0008289">
    <property type="term" value="F:lipid binding"/>
    <property type="evidence" value="ECO:0007669"/>
    <property type="project" value="InterPro"/>
</dbReference>
<protein>
    <submittedName>
        <fullName evidence="3">12017_t:CDS:1</fullName>
    </submittedName>
</protein>
<organism evidence="3 4">
    <name type="scientific">Cetraspora pellucida</name>
    <dbReference type="NCBI Taxonomy" id="1433469"/>
    <lineage>
        <taxon>Eukaryota</taxon>
        <taxon>Fungi</taxon>
        <taxon>Fungi incertae sedis</taxon>
        <taxon>Mucoromycota</taxon>
        <taxon>Glomeromycotina</taxon>
        <taxon>Glomeromycetes</taxon>
        <taxon>Diversisporales</taxon>
        <taxon>Gigasporaceae</taxon>
        <taxon>Cetraspora</taxon>
    </lineage>
</organism>
<dbReference type="GO" id="GO:0005737">
    <property type="term" value="C:cytoplasm"/>
    <property type="evidence" value="ECO:0007669"/>
    <property type="project" value="UniProtKB-ARBA"/>
</dbReference>
<keyword evidence="4" id="KW-1185">Reference proteome</keyword>
<feature type="region of interest" description="Disordered" evidence="1">
    <location>
        <begin position="637"/>
        <end position="695"/>
    </location>
</feature>
<dbReference type="SUPFAM" id="SSF55961">
    <property type="entry name" value="Bet v1-like"/>
    <property type="match status" value="2"/>
</dbReference>
<feature type="compositionally biased region" description="Polar residues" evidence="1">
    <location>
        <begin position="675"/>
        <end position="695"/>
    </location>
</feature>
<dbReference type="InterPro" id="IPR051213">
    <property type="entry name" value="START_lipid_transfer"/>
</dbReference>
<dbReference type="InterPro" id="IPR002913">
    <property type="entry name" value="START_lipid-bd_dom"/>
</dbReference>
<dbReference type="Gene3D" id="3.30.530.20">
    <property type="match status" value="2"/>
</dbReference>